<dbReference type="GO" id="GO:0032259">
    <property type="term" value="P:methylation"/>
    <property type="evidence" value="ECO:0007669"/>
    <property type="project" value="UniProtKB-KW"/>
</dbReference>
<dbReference type="Pfam" id="PF10294">
    <property type="entry name" value="Methyltransf_16"/>
    <property type="match status" value="1"/>
</dbReference>
<organism evidence="1">
    <name type="scientific">Triatoma infestans</name>
    <name type="common">Assassin bug</name>
    <dbReference type="NCBI Taxonomy" id="30076"/>
    <lineage>
        <taxon>Eukaryota</taxon>
        <taxon>Metazoa</taxon>
        <taxon>Ecdysozoa</taxon>
        <taxon>Arthropoda</taxon>
        <taxon>Hexapoda</taxon>
        <taxon>Insecta</taxon>
        <taxon>Pterygota</taxon>
        <taxon>Neoptera</taxon>
        <taxon>Paraneoptera</taxon>
        <taxon>Hemiptera</taxon>
        <taxon>Heteroptera</taxon>
        <taxon>Panheteroptera</taxon>
        <taxon>Cimicomorpha</taxon>
        <taxon>Reduviidae</taxon>
        <taxon>Triatominae</taxon>
        <taxon>Triatoma</taxon>
    </lineage>
</organism>
<name>A0A023F945_TRIIF</name>
<dbReference type="InterPro" id="IPR019410">
    <property type="entry name" value="Methyltransf_16"/>
</dbReference>
<dbReference type="GO" id="GO:0032991">
    <property type="term" value="C:protein-containing complex"/>
    <property type="evidence" value="ECO:0007669"/>
    <property type="project" value="TreeGrafter"/>
</dbReference>
<dbReference type="GO" id="GO:0005829">
    <property type="term" value="C:cytosol"/>
    <property type="evidence" value="ECO:0007669"/>
    <property type="project" value="TreeGrafter"/>
</dbReference>
<dbReference type="InterPro" id="IPR029063">
    <property type="entry name" value="SAM-dependent_MTases_sf"/>
</dbReference>
<keyword evidence="1" id="KW-0808">Transferase</keyword>
<keyword evidence="1" id="KW-0489">Methyltransferase</keyword>
<dbReference type="PANTHER" id="PTHR14614">
    <property type="entry name" value="HEPATOCELLULAR CARCINOMA-ASSOCIATED ANTIGEN"/>
    <property type="match status" value="1"/>
</dbReference>
<dbReference type="EMBL" id="GBBI01000706">
    <property type="protein sequence ID" value="JAC18006.1"/>
    <property type="molecule type" value="mRNA"/>
</dbReference>
<protein>
    <submittedName>
        <fullName evidence="1">Putative n2n2-dimethylguanosine trna methyltransferase</fullName>
    </submittedName>
</protein>
<proteinExistence type="evidence at transcript level"/>
<evidence type="ECO:0000313" key="1">
    <source>
        <dbReference type="EMBL" id="JAC18006.1"/>
    </source>
</evidence>
<dbReference type="GO" id="GO:0008168">
    <property type="term" value="F:methyltransferase activity"/>
    <property type="evidence" value="ECO:0007669"/>
    <property type="project" value="UniProtKB-KW"/>
</dbReference>
<dbReference type="PANTHER" id="PTHR14614:SF44">
    <property type="entry name" value="PROTEIN N-LYSINE METHYLTRANSFERASE METTL21D"/>
    <property type="match status" value="1"/>
</dbReference>
<reference evidence="1" key="1">
    <citation type="journal article" date="2014" name="PLoS Negl. Trop. Dis.">
        <title>An updated insight into the Sialotranscriptome of Triatoma infestans: developmental stage and geographic variations.</title>
        <authorList>
            <person name="Schwarz A."/>
            <person name="Medrano-Mercado N."/>
            <person name="Schaub G.A."/>
            <person name="Struchiner C.J."/>
            <person name="Bargues M.D."/>
            <person name="Levy M.Z."/>
            <person name="Ribeiro J.M."/>
        </authorList>
    </citation>
    <scope>NUCLEOTIDE SEQUENCE</scope>
    <source>
        <strain evidence="1">Chile</strain>
        <tissue evidence="1">Salivary glands</tissue>
    </source>
</reference>
<dbReference type="Gene3D" id="3.40.50.150">
    <property type="entry name" value="Vaccinia Virus protein VP39"/>
    <property type="match status" value="1"/>
</dbReference>
<sequence>MADRIFLREVKLENIKKTLLFYQHSVGNVSCVVWDAALVLAKYLEKRSGQYDSWLKGRKIIELGAGLGCVGIAAACYGGDVILTDLPDVVPQLLKTIDLNRTAWSDRGQVNAAALTWGQNKQNNIETLKVPADIILLSDCVYYEESLDPLIETIKLLSSDTTEIILSQEKRDTEKQQEIWKQFLIKFNEVFTVNKVPLNEQDELYASPDIFLLRAHKKSNT</sequence>
<dbReference type="SUPFAM" id="SSF53335">
    <property type="entry name" value="S-adenosyl-L-methionine-dependent methyltransferases"/>
    <property type="match status" value="1"/>
</dbReference>
<accession>A0A023F945</accession>
<dbReference type="AlphaFoldDB" id="A0A023F945"/>